<dbReference type="AlphaFoldDB" id="A0A5B2XUL4"/>
<proteinExistence type="predicted"/>
<dbReference type="EMBL" id="VUOB01000002">
    <property type="protein sequence ID" value="KAA2266504.1"/>
    <property type="molecule type" value="Genomic_DNA"/>
</dbReference>
<accession>A0A5B2XUL4</accession>
<protein>
    <recommendedName>
        <fullName evidence="3">DUF1579 domain-containing protein</fullName>
    </recommendedName>
</protein>
<evidence type="ECO:0008006" key="3">
    <source>
        <dbReference type="Google" id="ProtNLM"/>
    </source>
</evidence>
<comment type="caution">
    <text evidence="1">The sequence shown here is derived from an EMBL/GenBank/DDBJ whole genome shotgun (WGS) entry which is preliminary data.</text>
</comment>
<dbReference type="Proteomes" id="UP000323454">
    <property type="component" value="Unassembled WGS sequence"/>
</dbReference>
<keyword evidence="2" id="KW-1185">Reference proteome</keyword>
<sequence>MVATLPDGRRIAFVDVHAYDPASGQWSNVIHGAGAPPDWAPMVGRFTDGVGEFHQVVDGPNGTRVRVRHVWDDITATSARFQQAYSADGASWEVNWVMRLTR</sequence>
<reference evidence="1 2" key="1">
    <citation type="submission" date="2019-09" db="EMBL/GenBank/DDBJ databases">
        <title>Goodfellowia gen. nov., a new genus of the Pseudonocardineae related to Actinoalloteichus, containing Goodfellowia coeruleoviolacea gen. nov., comb. nov. gen. nov., comb. nov.</title>
        <authorList>
            <person name="Labeda D."/>
        </authorList>
    </citation>
    <scope>NUCLEOTIDE SEQUENCE [LARGE SCALE GENOMIC DNA]</scope>
    <source>
        <strain evidence="1 2">AN110305</strain>
    </source>
</reference>
<name>A0A5B2XUL4_9PSEU</name>
<organism evidence="1 2">
    <name type="scientific">Solihabitans fulvus</name>
    <dbReference type="NCBI Taxonomy" id="1892852"/>
    <lineage>
        <taxon>Bacteria</taxon>
        <taxon>Bacillati</taxon>
        <taxon>Actinomycetota</taxon>
        <taxon>Actinomycetes</taxon>
        <taxon>Pseudonocardiales</taxon>
        <taxon>Pseudonocardiaceae</taxon>
        <taxon>Solihabitans</taxon>
    </lineage>
</organism>
<reference evidence="1 2" key="2">
    <citation type="submission" date="2019-09" db="EMBL/GenBank/DDBJ databases">
        <authorList>
            <person name="Jin C."/>
        </authorList>
    </citation>
    <scope>NUCLEOTIDE SEQUENCE [LARGE SCALE GENOMIC DNA]</scope>
    <source>
        <strain evidence="1 2">AN110305</strain>
    </source>
</reference>
<evidence type="ECO:0000313" key="1">
    <source>
        <dbReference type="EMBL" id="KAA2266504.1"/>
    </source>
</evidence>
<gene>
    <name evidence="1" type="ORF">F0L68_01820</name>
</gene>
<evidence type="ECO:0000313" key="2">
    <source>
        <dbReference type="Proteomes" id="UP000323454"/>
    </source>
</evidence>
<dbReference type="OrthoDB" id="9814791at2"/>
<dbReference type="RefSeq" id="WP_149847611.1">
    <property type="nucleotide sequence ID" value="NZ_VUOB01000002.1"/>
</dbReference>